<keyword evidence="1" id="KW-0328">Glycosyltransferase</keyword>
<evidence type="ECO:0000313" key="2">
    <source>
        <dbReference type="Proteomes" id="UP000288805"/>
    </source>
</evidence>
<protein>
    <submittedName>
        <fullName evidence="1">Glycoprotein 3-alpha-L-fucosyltransferase A</fullName>
    </submittedName>
</protein>
<organism evidence="1 2">
    <name type="scientific">Vitis vinifera</name>
    <name type="common">Grape</name>
    <dbReference type="NCBI Taxonomy" id="29760"/>
    <lineage>
        <taxon>Eukaryota</taxon>
        <taxon>Viridiplantae</taxon>
        <taxon>Streptophyta</taxon>
        <taxon>Embryophyta</taxon>
        <taxon>Tracheophyta</taxon>
        <taxon>Spermatophyta</taxon>
        <taxon>Magnoliopsida</taxon>
        <taxon>eudicotyledons</taxon>
        <taxon>Gunneridae</taxon>
        <taxon>Pentapetalae</taxon>
        <taxon>rosids</taxon>
        <taxon>Vitales</taxon>
        <taxon>Vitaceae</taxon>
        <taxon>Viteae</taxon>
        <taxon>Vitis</taxon>
    </lineage>
</organism>
<comment type="caution">
    <text evidence="1">The sequence shown here is derived from an EMBL/GenBank/DDBJ whole genome shotgun (WGS) entry which is preliminary data.</text>
</comment>
<dbReference type="Proteomes" id="UP000288805">
    <property type="component" value="Unassembled WGS sequence"/>
</dbReference>
<dbReference type="AlphaFoldDB" id="A0A438EQ82"/>
<evidence type="ECO:0000313" key="1">
    <source>
        <dbReference type="EMBL" id="RVW49842.1"/>
    </source>
</evidence>
<accession>A0A438EQ82</accession>
<gene>
    <name evidence="1" type="primary">FUT11_0</name>
    <name evidence="1" type="ORF">CK203_069931</name>
</gene>
<proteinExistence type="predicted"/>
<dbReference type="GO" id="GO:0016757">
    <property type="term" value="F:glycosyltransferase activity"/>
    <property type="evidence" value="ECO:0007669"/>
    <property type="project" value="UniProtKB-KW"/>
</dbReference>
<sequence length="120" mass="13695">MGIYMHPENGNIKNHLRSSFTGGPKGGFSFFTFVARSGNLTLEALQSVILKKFKSLNHVPIWKEERPESIRGDNELKVYRIYPVGLTQRQALYTFKFEGDADLRSHVESNPCAKFEVIFV</sequence>
<keyword evidence="1" id="KW-0808">Transferase</keyword>
<reference evidence="1 2" key="1">
    <citation type="journal article" date="2018" name="PLoS Genet.">
        <title>Population sequencing reveals clonal diversity and ancestral inbreeding in the grapevine cultivar Chardonnay.</title>
        <authorList>
            <person name="Roach M.J."/>
            <person name="Johnson D.L."/>
            <person name="Bohlmann J."/>
            <person name="van Vuuren H.J."/>
            <person name="Jones S.J."/>
            <person name="Pretorius I.S."/>
            <person name="Schmidt S.A."/>
            <person name="Borneman A.R."/>
        </authorList>
    </citation>
    <scope>NUCLEOTIDE SEQUENCE [LARGE SCALE GENOMIC DNA]</scope>
    <source>
        <strain evidence="2">cv. Chardonnay</strain>
        <tissue evidence="1">Leaf</tissue>
    </source>
</reference>
<dbReference type="EMBL" id="QGNW01001220">
    <property type="protein sequence ID" value="RVW49842.1"/>
    <property type="molecule type" value="Genomic_DNA"/>
</dbReference>
<name>A0A438EQ82_VITVI</name>